<dbReference type="Proteomes" id="UP000749293">
    <property type="component" value="Unassembled WGS sequence"/>
</dbReference>
<evidence type="ECO:0000313" key="8">
    <source>
        <dbReference type="EMBL" id="KAF4126183.1"/>
    </source>
</evidence>
<dbReference type="PANTHER" id="PTHR13477:SF0">
    <property type="entry name" value="LARGE RIBOSOMAL SUBUNIT PROTEIN ML49"/>
    <property type="match status" value="1"/>
</dbReference>
<dbReference type="EMBL" id="JAANYQ010000002">
    <property type="protein sequence ID" value="KAF4126183.1"/>
    <property type="molecule type" value="Genomic_DNA"/>
</dbReference>
<evidence type="ECO:0000256" key="6">
    <source>
        <dbReference type="ARBA" id="ARBA00035191"/>
    </source>
</evidence>
<comment type="caution">
    <text evidence="8">The sequence shown here is derived from an EMBL/GenBank/DDBJ whole genome shotgun (WGS) entry which is preliminary data.</text>
</comment>
<keyword evidence="5" id="KW-0687">Ribonucleoprotein</keyword>
<evidence type="ECO:0000256" key="5">
    <source>
        <dbReference type="ARBA" id="ARBA00023274"/>
    </source>
</evidence>
<reference evidence="8" key="1">
    <citation type="submission" date="2020-03" db="EMBL/GenBank/DDBJ databases">
        <title>Site-based positive gene gene selection in Geosmithia morbida across the United States reveals a broad range of putative effectors and factors for local host and environmental adapation.</title>
        <authorList>
            <person name="Onufrak A."/>
            <person name="Murdoch R.W."/>
            <person name="Gazis R."/>
            <person name="Huff M."/>
            <person name="Staton M."/>
            <person name="Klingeman W."/>
            <person name="Hadziabdic D."/>
        </authorList>
    </citation>
    <scope>NUCLEOTIDE SEQUENCE</scope>
    <source>
        <strain evidence="8">1262</strain>
    </source>
</reference>
<dbReference type="Gene3D" id="3.30.780.10">
    <property type="entry name" value="SUI1-like domain"/>
    <property type="match status" value="1"/>
</dbReference>
<evidence type="ECO:0000256" key="1">
    <source>
        <dbReference type="ARBA" id="ARBA00004173"/>
    </source>
</evidence>
<keyword evidence="3 8" id="KW-0689">Ribosomal protein</keyword>
<dbReference type="InterPro" id="IPR007740">
    <property type="entry name" value="Ribosomal_mL49"/>
</dbReference>
<name>A0A9P5D3H2_9HYPO</name>
<dbReference type="GO" id="GO:0006412">
    <property type="term" value="P:translation"/>
    <property type="evidence" value="ECO:0007669"/>
    <property type="project" value="InterPro"/>
</dbReference>
<dbReference type="GO" id="GO:0005762">
    <property type="term" value="C:mitochondrial large ribosomal subunit"/>
    <property type="evidence" value="ECO:0007669"/>
    <property type="project" value="TreeGrafter"/>
</dbReference>
<dbReference type="PANTHER" id="PTHR13477">
    <property type="entry name" value="MITOCHONDRIAL 39S RIBOSOMAL PROTEIN L49"/>
    <property type="match status" value="1"/>
</dbReference>
<dbReference type="AlphaFoldDB" id="A0A9P5D3H2"/>
<dbReference type="OrthoDB" id="19439at2759"/>
<sequence length="156" mass="17393">MSQLFFSRASLPRVSMATRAILSRVPSTTAAISYKPNPLQPRPRSSPKIPQSQRPLYREPTPPPKLAPDALESMPYIVRRTPFAQLPVYRKWMSGGTRQVITIKKVSGDKAGLVGELTEKLGVPAGNIRINPTTGNLELQGDFFNKTRDYLLERGF</sequence>
<evidence type="ECO:0000256" key="4">
    <source>
        <dbReference type="ARBA" id="ARBA00023128"/>
    </source>
</evidence>
<dbReference type="RefSeq" id="XP_035324835.1">
    <property type="nucleotide sequence ID" value="XM_035463411.1"/>
</dbReference>
<evidence type="ECO:0000256" key="2">
    <source>
        <dbReference type="ARBA" id="ARBA00005677"/>
    </source>
</evidence>
<dbReference type="Pfam" id="PF05046">
    <property type="entry name" value="Img2"/>
    <property type="match status" value="1"/>
</dbReference>
<evidence type="ECO:0000256" key="7">
    <source>
        <dbReference type="SAM" id="MobiDB-lite"/>
    </source>
</evidence>
<protein>
    <recommendedName>
        <fullName evidence="6">Large ribosomal subunit protein mL49</fullName>
    </recommendedName>
</protein>
<organism evidence="8 9">
    <name type="scientific">Geosmithia morbida</name>
    <dbReference type="NCBI Taxonomy" id="1094350"/>
    <lineage>
        <taxon>Eukaryota</taxon>
        <taxon>Fungi</taxon>
        <taxon>Dikarya</taxon>
        <taxon>Ascomycota</taxon>
        <taxon>Pezizomycotina</taxon>
        <taxon>Sordariomycetes</taxon>
        <taxon>Hypocreomycetidae</taxon>
        <taxon>Hypocreales</taxon>
        <taxon>Bionectriaceae</taxon>
        <taxon>Geosmithia</taxon>
    </lineage>
</organism>
<keyword evidence="9" id="KW-1185">Reference proteome</keyword>
<comment type="similarity">
    <text evidence="2">Belongs to the mitochondrion-specific ribosomal protein mL49 family.</text>
</comment>
<keyword evidence="4" id="KW-0496">Mitochondrion</keyword>
<comment type="subcellular location">
    <subcellularLocation>
        <location evidence="1">Mitochondrion</location>
    </subcellularLocation>
</comment>
<evidence type="ECO:0000313" key="9">
    <source>
        <dbReference type="Proteomes" id="UP000749293"/>
    </source>
</evidence>
<dbReference type="GO" id="GO:0003735">
    <property type="term" value="F:structural constituent of ribosome"/>
    <property type="evidence" value="ECO:0007669"/>
    <property type="project" value="InterPro"/>
</dbReference>
<proteinExistence type="inferred from homology"/>
<accession>A0A9P5D3H2</accession>
<dbReference type="GeneID" id="55967659"/>
<feature type="region of interest" description="Disordered" evidence="7">
    <location>
        <begin position="32"/>
        <end position="69"/>
    </location>
</feature>
<gene>
    <name evidence="8" type="ORF">GMORB2_1429</name>
</gene>
<evidence type="ECO:0000256" key="3">
    <source>
        <dbReference type="ARBA" id="ARBA00022980"/>
    </source>
</evidence>